<organism evidence="2 3">
    <name type="scientific">Protea cynaroides</name>
    <dbReference type="NCBI Taxonomy" id="273540"/>
    <lineage>
        <taxon>Eukaryota</taxon>
        <taxon>Viridiplantae</taxon>
        <taxon>Streptophyta</taxon>
        <taxon>Embryophyta</taxon>
        <taxon>Tracheophyta</taxon>
        <taxon>Spermatophyta</taxon>
        <taxon>Magnoliopsida</taxon>
        <taxon>Proteales</taxon>
        <taxon>Proteaceae</taxon>
        <taxon>Protea</taxon>
    </lineage>
</organism>
<dbReference type="Proteomes" id="UP001141806">
    <property type="component" value="Unassembled WGS sequence"/>
</dbReference>
<evidence type="ECO:0000256" key="1">
    <source>
        <dbReference type="SAM" id="MobiDB-lite"/>
    </source>
</evidence>
<feature type="region of interest" description="Disordered" evidence="1">
    <location>
        <begin position="148"/>
        <end position="189"/>
    </location>
</feature>
<proteinExistence type="predicted"/>
<keyword evidence="3" id="KW-1185">Reference proteome</keyword>
<dbReference type="EMBL" id="JAMYWD010000008">
    <property type="protein sequence ID" value="KAJ4963566.1"/>
    <property type="molecule type" value="Genomic_DNA"/>
</dbReference>
<feature type="compositionally biased region" description="Polar residues" evidence="1">
    <location>
        <begin position="151"/>
        <end position="161"/>
    </location>
</feature>
<evidence type="ECO:0000313" key="3">
    <source>
        <dbReference type="Proteomes" id="UP001141806"/>
    </source>
</evidence>
<reference evidence="2" key="1">
    <citation type="journal article" date="2023" name="Plant J.">
        <title>The genome of the king protea, Protea cynaroides.</title>
        <authorList>
            <person name="Chang J."/>
            <person name="Duong T.A."/>
            <person name="Schoeman C."/>
            <person name="Ma X."/>
            <person name="Roodt D."/>
            <person name="Barker N."/>
            <person name="Li Z."/>
            <person name="Van de Peer Y."/>
            <person name="Mizrachi E."/>
        </authorList>
    </citation>
    <scope>NUCLEOTIDE SEQUENCE</scope>
    <source>
        <tissue evidence="2">Young leaves</tissue>
    </source>
</reference>
<accession>A0A9Q0HE52</accession>
<name>A0A9Q0HE52_9MAGN</name>
<comment type="caution">
    <text evidence="2">The sequence shown here is derived from an EMBL/GenBank/DDBJ whole genome shotgun (WGS) entry which is preliminary data.</text>
</comment>
<dbReference type="AlphaFoldDB" id="A0A9Q0HE52"/>
<evidence type="ECO:0000313" key="2">
    <source>
        <dbReference type="EMBL" id="KAJ4963566.1"/>
    </source>
</evidence>
<gene>
    <name evidence="2" type="ORF">NE237_023505</name>
</gene>
<protein>
    <submittedName>
        <fullName evidence="2">Uncharacterized protein</fullName>
    </submittedName>
</protein>
<dbReference type="OrthoDB" id="648416at2759"/>
<sequence length="189" mass="20340">MVGGEEDFDLGAPPPLLLVDIRGAKRALAKGFCDHGRYSTRLSLNVLIVQALRFGEQSSSSKPSAAMATNTKMGCLRGRTTQRGLQRLGLELGPEQRKAAHHTLFYLQLDNGIEGVKSYSSGSEVGDTKPNGMKDAATMISRAVSRRDMATQMSFNGSIHSSPKGRLSFSPTPGEKSRSSLLAGDENRK</sequence>